<dbReference type="AlphaFoldDB" id="A0A4P8XWZ4"/>
<dbReference type="EC" id="2.7.1.148" evidence="2 9"/>
<comment type="catalytic activity">
    <reaction evidence="9">
        <text>4-CDP-2-C-methyl-D-erythritol + ATP = 4-CDP-2-C-methyl-D-erythritol 2-phosphate + ADP + H(+)</text>
        <dbReference type="Rhea" id="RHEA:18437"/>
        <dbReference type="ChEBI" id="CHEBI:15378"/>
        <dbReference type="ChEBI" id="CHEBI:30616"/>
        <dbReference type="ChEBI" id="CHEBI:57823"/>
        <dbReference type="ChEBI" id="CHEBI:57919"/>
        <dbReference type="ChEBI" id="CHEBI:456216"/>
        <dbReference type="EC" id="2.7.1.148"/>
    </reaction>
</comment>
<dbReference type="HAMAP" id="MF_00061">
    <property type="entry name" value="IspE"/>
    <property type="match status" value="1"/>
</dbReference>
<comment type="pathway">
    <text evidence="9">Isoprenoid biosynthesis; isopentenyl diphosphate biosynthesis via DXP pathway; isopentenyl diphosphate from 1-deoxy-D-xylulose 5-phosphate: step 3/6.</text>
</comment>
<feature type="active site" evidence="9">
    <location>
        <position position="137"/>
    </location>
</feature>
<dbReference type="Pfam" id="PF08544">
    <property type="entry name" value="GHMP_kinases_C"/>
    <property type="match status" value="1"/>
</dbReference>
<dbReference type="NCBIfam" id="TIGR00154">
    <property type="entry name" value="ispE"/>
    <property type="match status" value="1"/>
</dbReference>
<dbReference type="GO" id="GO:0016114">
    <property type="term" value="P:terpenoid biosynthetic process"/>
    <property type="evidence" value="ECO:0007669"/>
    <property type="project" value="UniProtKB-UniRule"/>
</dbReference>
<dbReference type="KEGG" id="ruj:E5Z56_09340"/>
<dbReference type="InterPro" id="IPR004424">
    <property type="entry name" value="IspE"/>
</dbReference>
<comment type="function">
    <text evidence="9">Catalyzes the phosphorylation of the position 2 hydroxy group of 4-diphosphocytidyl-2C-methyl-D-erythritol.</text>
</comment>
<dbReference type="Gene3D" id="3.30.70.890">
    <property type="entry name" value="GHMP kinase, C-terminal domain"/>
    <property type="match status" value="1"/>
</dbReference>
<comment type="similarity">
    <text evidence="1 9">Belongs to the GHMP kinase family. IspE subfamily.</text>
</comment>
<keyword evidence="5 9" id="KW-0547">Nucleotide-binding</keyword>
<sequence length="291" mass="31923">MEIKVNAPAKVNLAVDVLGKRPDGYHSVSLVLQAISLSDTITITTTDTKEITVTCNDSNVPTDKTNIVYKSAERFFRYTKVENEGINIDIHKVVPSQAGLGGGSSDGAATVMGLNKLYNTRLKDKDMEEICSYIGADVPFFINGGTQLATGIGTDMEKLHSMPECTIVICKPDVNVSTKEAYDAIDAQPPKQFKYSDELIKGIYMRSLNSVCTSMYNDFDVFLDIKEVNDIKKLMYKLKANGACMSGSGSAVFGVFKKEKNAIKCVEKLKETYPQTFLCKPIKIGCSIITE</sequence>
<dbReference type="Gene3D" id="3.30.230.10">
    <property type="match status" value="1"/>
</dbReference>
<dbReference type="GO" id="GO:0019288">
    <property type="term" value="P:isopentenyl diphosphate biosynthetic process, methylerythritol 4-phosphate pathway"/>
    <property type="evidence" value="ECO:0007669"/>
    <property type="project" value="UniProtKB-UniRule"/>
</dbReference>
<evidence type="ECO:0000256" key="6">
    <source>
        <dbReference type="ARBA" id="ARBA00022777"/>
    </source>
</evidence>
<dbReference type="RefSeq" id="WP_138157551.1">
    <property type="nucleotide sequence ID" value="NZ_CP039381.1"/>
</dbReference>
<keyword evidence="4 9" id="KW-0808">Transferase</keyword>
<dbReference type="PANTHER" id="PTHR43527:SF2">
    <property type="entry name" value="4-DIPHOSPHOCYTIDYL-2-C-METHYL-D-ERYTHRITOL KINASE, CHLOROPLASTIC"/>
    <property type="match status" value="1"/>
</dbReference>
<keyword evidence="13" id="KW-1185">Reference proteome</keyword>
<evidence type="ECO:0000256" key="4">
    <source>
        <dbReference type="ARBA" id="ARBA00022679"/>
    </source>
</evidence>
<dbReference type="InterPro" id="IPR036554">
    <property type="entry name" value="GHMP_kinase_C_sf"/>
</dbReference>
<evidence type="ECO:0000256" key="5">
    <source>
        <dbReference type="ARBA" id="ARBA00022741"/>
    </source>
</evidence>
<dbReference type="UniPathway" id="UPA00056">
    <property type="reaction ID" value="UER00094"/>
</dbReference>
<keyword evidence="6 9" id="KW-0418">Kinase</keyword>
<dbReference type="InterPro" id="IPR014721">
    <property type="entry name" value="Ribsml_uS5_D2-typ_fold_subgr"/>
</dbReference>
<reference evidence="12 13" key="1">
    <citation type="submission" date="2019-04" db="EMBL/GenBank/DDBJ databases">
        <authorList>
            <person name="Embree M."/>
            <person name="Gaffney J.R."/>
        </authorList>
    </citation>
    <scope>NUCLEOTIDE SEQUENCE [LARGE SCALE GENOMIC DNA]</scope>
    <source>
        <strain evidence="12 13">JE7A12</strain>
    </source>
</reference>
<dbReference type="SUPFAM" id="SSF55060">
    <property type="entry name" value="GHMP Kinase, C-terminal domain"/>
    <property type="match status" value="1"/>
</dbReference>
<evidence type="ECO:0000256" key="7">
    <source>
        <dbReference type="ARBA" id="ARBA00022840"/>
    </source>
</evidence>
<evidence type="ECO:0000256" key="2">
    <source>
        <dbReference type="ARBA" id="ARBA00012052"/>
    </source>
</evidence>
<dbReference type="GO" id="GO:0005524">
    <property type="term" value="F:ATP binding"/>
    <property type="evidence" value="ECO:0007669"/>
    <property type="project" value="UniProtKB-UniRule"/>
</dbReference>
<dbReference type="InterPro" id="IPR006204">
    <property type="entry name" value="GHMP_kinase_N_dom"/>
</dbReference>
<feature type="active site" evidence="9">
    <location>
        <position position="10"/>
    </location>
</feature>
<name>A0A4P8XWZ4_9FIRM</name>
<dbReference type="InterPro" id="IPR020568">
    <property type="entry name" value="Ribosomal_Su5_D2-typ_SF"/>
</dbReference>
<proteinExistence type="inferred from homology"/>
<gene>
    <name evidence="9" type="primary">ispE</name>
    <name evidence="12" type="ORF">E5Z56_09340</name>
</gene>
<dbReference type="PIRSF" id="PIRSF010376">
    <property type="entry name" value="IspE"/>
    <property type="match status" value="1"/>
</dbReference>
<evidence type="ECO:0000256" key="3">
    <source>
        <dbReference type="ARBA" id="ARBA00017473"/>
    </source>
</evidence>
<evidence type="ECO:0000256" key="8">
    <source>
        <dbReference type="ARBA" id="ARBA00032554"/>
    </source>
</evidence>
<evidence type="ECO:0000256" key="9">
    <source>
        <dbReference type="HAMAP-Rule" id="MF_00061"/>
    </source>
</evidence>
<dbReference type="PANTHER" id="PTHR43527">
    <property type="entry name" value="4-DIPHOSPHOCYTIDYL-2-C-METHYL-D-ERYTHRITOL KINASE, CHLOROPLASTIC"/>
    <property type="match status" value="1"/>
</dbReference>
<feature type="binding site" evidence="9">
    <location>
        <begin position="95"/>
        <end position="105"/>
    </location>
    <ligand>
        <name>ATP</name>
        <dbReference type="ChEBI" id="CHEBI:30616"/>
    </ligand>
</feature>
<keyword evidence="7 9" id="KW-0067">ATP-binding</keyword>
<protein>
    <recommendedName>
        <fullName evidence="3 9">4-diphosphocytidyl-2-C-methyl-D-erythritol kinase</fullName>
        <shortName evidence="9">CMK</shortName>
        <ecNumber evidence="2 9">2.7.1.148</ecNumber>
    </recommendedName>
    <alternativeName>
        <fullName evidence="8 9">4-(cytidine-5'-diphospho)-2-C-methyl-D-erythritol kinase</fullName>
    </alternativeName>
</protein>
<evidence type="ECO:0000256" key="1">
    <source>
        <dbReference type="ARBA" id="ARBA00009684"/>
    </source>
</evidence>
<dbReference type="SUPFAM" id="SSF54211">
    <property type="entry name" value="Ribosomal protein S5 domain 2-like"/>
    <property type="match status" value="1"/>
</dbReference>
<dbReference type="OrthoDB" id="9809438at2"/>
<evidence type="ECO:0000259" key="10">
    <source>
        <dbReference type="Pfam" id="PF00288"/>
    </source>
</evidence>
<accession>A0A4P8XWZ4</accession>
<organism evidence="12 13">
    <name type="scientific">Ruminococcus bovis</name>
    <dbReference type="NCBI Taxonomy" id="2564099"/>
    <lineage>
        <taxon>Bacteria</taxon>
        <taxon>Bacillati</taxon>
        <taxon>Bacillota</taxon>
        <taxon>Clostridia</taxon>
        <taxon>Eubacteriales</taxon>
        <taxon>Oscillospiraceae</taxon>
        <taxon>Ruminococcus</taxon>
    </lineage>
</organism>
<dbReference type="EMBL" id="CP039381">
    <property type="protein sequence ID" value="QCT07547.1"/>
    <property type="molecule type" value="Genomic_DNA"/>
</dbReference>
<feature type="domain" description="GHMP kinase N-terminal" evidence="10">
    <location>
        <begin position="66"/>
        <end position="145"/>
    </location>
</feature>
<dbReference type="Proteomes" id="UP000301475">
    <property type="component" value="Chromosome"/>
</dbReference>
<dbReference type="InterPro" id="IPR013750">
    <property type="entry name" value="GHMP_kinase_C_dom"/>
</dbReference>
<feature type="domain" description="GHMP kinase C-terminal" evidence="11">
    <location>
        <begin position="225"/>
        <end position="274"/>
    </location>
</feature>
<evidence type="ECO:0000313" key="13">
    <source>
        <dbReference type="Proteomes" id="UP000301475"/>
    </source>
</evidence>
<dbReference type="GO" id="GO:0050515">
    <property type="term" value="F:4-(cytidine 5'-diphospho)-2-C-methyl-D-erythritol kinase activity"/>
    <property type="evidence" value="ECO:0007669"/>
    <property type="project" value="UniProtKB-UniRule"/>
</dbReference>
<evidence type="ECO:0000259" key="11">
    <source>
        <dbReference type="Pfam" id="PF08544"/>
    </source>
</evidence>
<evidence type="ECO:0000313" key="12">
    <source>
        <dbReference type="EMBL" id="QCT07547.1"/>
    </source>
</evidence>
<keyword evidence="9" id="KW-0414">Isoprene biosynthesis</keyword>
<dbReference type="Pfam" id="PF00288">
    <property type="entry name" value="GHMP_kinases_N"/>
    <property type="match status" value="1"/>
</dbReference>